<dbReference type="EMBL" id="ML977692">
    <property type="protein sequence ID" value="KAF1993655.1"/>
    <property type="molecule type" value="Genomic_DNA"/>
</dbReference>
<name>A0A6A5W3E8_9PLEO</name>
<keyword evidence="1" id="KW-0175">Coiled coil</keyword>
<feature type="compositionally biased region" description="Acidic residues" evidence="2">
    <location>
        <begin position="603"/>
        <end position="613"/>
    </location>
</feature>
<dbReference type="AlphaFoldDB" id="A0A6A5W3E8"/>
<evidence type="ECO:0000313" key="4">
    <source>
        <dbReference type="EMBL" id="KAF1993655.1"/>
    </source>
</evidence>
<sequence>MPLLDLFLPSFGYCALVLALLLILCVSAPKSQQPQPKSEAIPESLQRYIANQLASIKADHTHDLDALQSSWKIEHQQTLDALNEARQKAETARTENSALATRMKYESIAVTAQYDEMKKGMESLAKEKLKSFSKMTKKVETLKIEKGDLATAHQETLRRVRELESQRQNDNVSLKGAQIATLQLQIQTLTEENDSLKQKVEDMEETGVTKEMYEKYDKYVADWVNTRITERLEEDPENDSKRARVRQGYENRLQKLEAQKESDIRRESQVDLVEQSNALKDSFEQFKKIVEQRLEKMEQEATITASSTRSRLGEIEKSVFSKESSTEAQKPGKAHVPAITHVDNKSAQKGLKAPSTASRETAKPILIRKDPKPAAVDPPSIPQKPILSLPSAASSSKQIDSARVSKSTTKGANTITTSDTNKGEGNPKKMAAPKSKKGTGSDHNNESEIAKGTANSAAKPNPLTTEGVKKEANTVGGPAIFKNSNTESSLFKNLRGAPARSRGVGLMPPGPAIDPSQQKFDPKKFSNNDFNLGVEQFENQEDAPTSASVIESSSKSGLATASTEDTAKSVSNNKDTAEVPTTFKKPLAKGRRNANAQKKATFEDDLGYDDLEL</sequence>
<evidence type="ECO:0000313" key="5">
    <source>
        <dbReference type="Proteomes" id="UP000799779"/>
    </source>
</evidence>
<feature type="compositionally biased region" description="Polar residues" evidence="2">
    <location>
        <begin position="542"/>
        <end position="574"/>
    </location>
</feature>
<feature type="compositionally biased region" description="Polar residues" evidence="2">
    <location>
        <begin position="404"/>
        <end position="420"/>
    </location>
</feature>
<feature type="compositionally biased region" description="Low complexity" evidence="2">
    <location>
        <begin position="384"/>
        <end position="399"/>
    </location>
</feature>
<feature type="coiled-coil region" evidence="1">
    <location>
        <begin position="179"/>
        <end position="206"/>
    </location>
</feature>
<reference evidence="4" key="1">
    <citation type="journal article" date="2020" name="Stud. Mycol.">
        <title>101 Dothideomycetes genomes: a test case for predicting lifestyles and emergence of pathogens.</title>
        <authorList>
            <person name="Haridas S."/>
            <person name="Albert R."/>
            <person name="Binder M."/>
            <person name="Bloem J."/>
            <person name="Labutti K."/>
            <person name="Salamov A."/>
            <person name="Andreopoulos B."/>
            <person name="Baker S."/>
            <person name="Barry K."/>
            <person name="Bills G."/>
            <person name="Bluhm B."/>
            <person name="Cannon C."/>
            <person name="Castanera R."/>
            <person name="Culley D."/>
            <person name="Daum C."/>
            <person name="Ezra D."/>
            <person name="Gonzalez J."/>
            <person name="Henrissat B."/>
            <person name="Kuo A."/>
            <person name="Liang C."/>
            <person name="Lipzen A."/>
            <person name="Lutzoni F."/>
            <person name="Magnuson J."/>
            <person name="Mondo S."/>
            <person name="Nolan M."/>
            <person name="Ohm R."/>
            <person name="Pangilinan J."/>
            <person name="Park H.-J."/>
            <person name="Ramirez L."/>
            <person name="Alfaro M."/>
            <person name="Sun H."/>
            <person name="Tritt A."/>
            <person name="Yoshinaga Y."/>
            <person name="Zwiers L.-H."/>
            <person name="Turgeon B."/>
            <person name="Goodwin S."/>
            <person name="Spatafora J."/>
            <person name="Crous P."/>
            <person name="Grigoriev I."/>
        </authorList>
    </citation>
    <scope>NUCLEOTIDE SEQUENCE</scope>
    <source>
        <strain evidence="4">CBS 123094</strain>
    </source>
</reference>
<evidence type="ECO:0000256" key="3">
    <source>
        <dbReference type="SAM" id="Phobius"/>
    </source>
</evidence>
<protein>
    <submittedName>
        <fullName evidence="4">Uncharacterized protein</fullName>
    </submittedName>
</protein>
<evidence type="ECO:0000256" key="1">
    <source>
        <dbReference type="SAM" id="Coils"/>
    </source>
</evidence>
<keyword evidence="5" id="KW-1185">Reference proteome</keyword>
<organism evidence="4 5">
    <name type="scientific">Amniculicola lignicola CBS 123094</name>
    <dbReference type="NCBI Taxonomy" id="1392246"/>
    <lineage>
        <taxon>Eukaryota</taxon>
        <taxon>Fungi</taxon>
        <taxon>Dikarya</taxon>
        <taxon>Ascomycota</taxon>
        <taxon>Pezizomycotina</taxon>
        <taxon>Dothideomycetes</taxon>
        <taxon>Pleosporomycetidae</taxon>
        <taxon>Pleosporales</taxon>
        <taxon>Amniculicolaceae</taxon>
        <taxon>Amniculicola</taxon>
    </lineage>
</organism>
<proteinExistence type="predicted"/>
<keyword evidence="3" id="KW-1133">Transmembrane helix</keyword>
<accession>A0A6A5W3E8</accession>
<feature type="region of interest" description="Disordered" evidence="2">
    <location>
        <begin position="499"/>
        <end position="613"/>
    </location>
</feature>
<dbReference type="Proteomes" id="UP000799779">
    <property type="component" value="Unassembled WGS sequence"/>
</dbReference>
<feature type="compositionally biased region" description="Basic and acidic residues" evidence="2">
    <location>
        <begin position="311"/>
        <end position="320"/>
    </location>
</feature>
<keyword evidence="3" id="KW-0472">Membrane</keyword>
<gene>
    <name evidence="4" type="ORF">P154DRAFT_588369</name>
</gene>
<keyword evidence="3" id="KW-0812">Transmembrane</keyword>
<feature type="transmembrane region" description="Helical" evidence="3">
    <location>
        <begin position="6"/>
        <end position="28"/>
    </location>
</feature>
<feature type="compositionally biased region" description="Polar residues" evidence="2">
    <location>
        <begin position="301"/>
        <end position="310"/>
    </location>
</feature>
<feature type="region of interest" description="Disordered" evidence="2">
    <location>
        <begin position="299"/>
        <end position="484"/>
    </location>
</feature>
<feature type="compositionally biased region" description="Basic and acidic residues" evidence="2">
    <location>
        <begin position="439"/>
        <end position="449"/>
    </location>
</feature>
<feature type="compositionally biased region" description="Polar residues" evidence="2">
    <location>
        <begin position="453"/>
        <end position="464"/>
    </location>
</feature>
<feature type="coiled-coil region" evidence="1">
    <location>
        <begin position="72"/>
        <end position="102"/>
    </location>
</feature>
<evidence type="ECO:0000256" key="2">
    <source>
        <dbReference type="SAM" id="MobiDB-lite"/>
    </source>
</evidence>